<gene>
    <name evidence="1" type="ORF">PSON_ATCC_30995.1.T3460009</name>
</gene>
<keyword evidence="2" id="KW-1185">Reference proteome</keyword>
<proteinExistence type="predicted"/>
<sequence>MIQRQILFQLITFRAWIRHQQIPRALGFERRSEFNPSEDYGSQFQLRRMQSFSQTRKKAISLNSCKQYNNTIDIAQIINKFKSKGITRIIKINSLKYRDQTSLKTYEIRIYELSKGYLRNQLI</sequence>
<protein>
    <submittedName>
        <fullName evidence="1">Uncharacterized protein</fullName>
    </submittedName>
</protein>
<dbReference type="Proteomes" id="UP000692954">
    <property type="component" value="Unassembled WGS sequence"/>
</dbReference>
<organism evidence="1 2">
    <name type="scientific">Paramecium sonneborni</name>
    <dbReference type="NCBI Taxonomy" id="65129"/>
    <lineage>
        <taxon>Eukaryota</taxon>
        <taxon>Sar</taxon>
        <taxon>Alveolata</taxon>
        <taxon>Ciliophora</taxon>
        <taxon>Intramacronucleata</taxon>
        <taxon>Oligohymenophorea</taxon>
        <taxon>Peniculida</taxon>
        <taxon>Parameciidae</taxon>
        <taxon>Paramecium</taxon>
    </lineage>
</organism>
<name>A0A8S1RRR8_9CILI</name>
<evidence type="ECO:0000313" key="2">
    <source>
        <dbReference type="Proteomes" id="UP000692954"/>
    </source>
</evidence>
<evidence type="ECO:0000313" key="1">
    <source>
        <dbReference type="EMBL" id="CAD8130938.1"/>
    </source>
</evidence>
<dbReference type="EMBL" id="CAJJDN010000346">
    <property type="protein sequence ID" value="CAD8130938.1"/>
    <property type="molecule type" value="Genomic_DNA"/>
</dbReference>
<accession>A0A8S1RRR8</accession>
<dbReference type="AlphaFoldDB" id="A0A8S1RRR8"/>
<reference evidence="1" key="1">
    <citation type="submission" date="2021-01" db="EMBL/GenBank/DDBJ databases">
        <authorList>
            <consortium name="Genoscope - CEA"/>
            <person name="William W."/>
        </authorList>
    </citation>
    <scope>NUCLEOTIDE SEQUENCE</scope>
</reference>
<comment type="caution">
    <text evidence="1">The sequence shown here is derived from an EMBL/GenBank/DDBJ whole genome shotgun (WGS) entry which is preliminary data.</text>
</comment>